<organism evidence="1">
    <name type="scientific">Spongospora subterranea</name>
    <dbReference type="NCBI Taxonomy" id="70186"/>
    <lineage>
        <taxon>Eukaryota</taxon>
        <taxon>Sar</taxon>
        <taxon>Rhizaria</taxon>
        <taxon>Endomyxa</taxon>
        <taxon>Phytomyxea</taxon>
        <taxon>Plasmodiophorida</taxon>
        <taxon>Plasmodiophoridae</taxon>
        <taxon>Spongospora</taxon>
    </lineage>
</organism>
<sequence length="116" mass="13208">PKSLFNIDDLHPPLKALLFSDYDPVEWARSFKDTLELFQEELPELVPNMRQLFSCPKMAPAPLSPVFCSCILGKYLKTTKDYFENLVAFMADFDEMSEIFSADDAKGLLTARSFST</sequence>
<name>A0A0H5QTU3_9EUKA</name>
<accession>A0A0H5QTU3</accession>
<dbReference type="EMBL" id="HACM01004549">
    <property type="protein sequence ID" value="CRZ04991.1"/>
    <property type="molecule type" value="Transcribed_RNA"/>
</dbReference>
<reference evidence="1" key="1">
    <citation type="submission" date="2015-04" db="EMBL/GenBank/DDBJ databases">
        <title>The genome sequence of the plant pathogenic Rhizarian Plasmodiophora brassicae reveals insights in its biotrophic life cycle and the origin of chitin synthesis.</title>
        <authorList>
            <person name="Schwelm A."/>
            <person name="Fogelqvist J."/>
            <person name="Knaust A."/>
            <person name="Julke S."/>
            <person name="Lilja T."/>
            <person name="Dhandapani V."/>
            <person name="Bonilla-Rosso G."/>
            <person name="Karlsson M."/>
            <person name="Shevchenko A."/>
            <person name="Choi S.R."/>
            <person name="Kim H.G."/>
            <person name="Park J.Y."/>
            <person name="Lim Y.P."/>
            <person name="Ludwig-Muller J."/>
            <person name="Dixelius C."/>
        </authorList>
    </citation>
    <scope>NUCLEOTIDE SEQUENCE</scope>
    <source>
        <tissue evidence="1">Potato root galls</tissue>
    </source>
</reference>
<feature type="non-terminal residue" evidence="1">
    <location>
        <position position="1"/>
    </location>
</feature>
<evidence type="ECO:0000313" key="1">
    <source>
        <dbReference type="EMBL" id="CRZ04991.1"/>
    </source>
</evidence>
<protein>
    <submittedName>
        <fullName evidence="1">Uncharacterized protein</fullName>
    </submittedName>
</protein>
<proteinExistence type="predicted"/>
<dbReference type="AlphaFoldDB" id="A0A0H5QTU3"/>